<dbReference type="EMBL" id="CAJOBR010012600">
    <property type="protein sequence ID" value="CAF4906136.1"/>
    <property type="molecule type" value="Genomic_DNA"/>
</dbReference>
<accession>A0A821VHE3</accession>
<proteinExistence type="predicted"/>
<evidence type="ECO:0000313" key="3">
    <source>
        <dbReference type="Proteomes" id="UP000663848"/>
    </source>
</evidence>
<protein>
    <submittedName>
        <fullName evidence="2">Uncharacterized protein</fullName>
    </submittedName>
</protein>
<evidence type="ECO:0000256" key="1">
    <source>
        <dbReference type="SAM" id="MobiDB-lite"/>
    </source>
</evidence>
<dbReference type="Proteomes" id="UP000663848">
    <property type="component" value="Unassembled WGS sequence"/>
</dbReference>
<gene>
    <name evidence="2" type="ORF">QYT958_LOCUS30965</name>
</gene>
<sequence>RSVSRRTPSNANLTLRNDGTTRSFSTITETSTKAW</sequence>
<dbReference type="AlphaFoldDB" id="A0A821VHE3"/>
<comment type="caution">
    <text evidence="2">The sequence shown here is derived from an EMBL/GenBank/DDBJ whole genome shotgun (WGS) entry which is preliminary data.</text>
</comment>
<evidence type="ECO:0000313" key="2">
    <source>
        <dbReference type="EMBL" id="CAF4906136.1"/>
    </source>
</evidence>
<reference evidence="2" key="1">
    <citation type="submission" date="2021-02" db="EMBL/GenBank/DDBJ databases">
        <authorList>
            <person name="Nowell W R."/>
        </authorList>
    </citation>
    <scope>NUCLEOTIDE SEQUENCE</scope>
</reference>
<feature type="non-terminal residue" evidence="2">
    <location>
        <position position="1"/>
    </location>
</feature>
<feature type="region of interest" description="Disordered" evidence="1">
    <location>
        <begin position="1"/>
        <end position="35"/>
    </location>
</feature>
<organism evidence="2 3">
    <name type="scientific">Rotaria socialis</name>
    <dbReference type="NCBI Taxonomy" id="392032"/>
    <lineage>
        <taxon>Eukaryota</taxon>
        <taxon>Metazoa</taxon>
        <taxon>Spiralia</taxon>
        <taxon>Gnathifera</taxon>
        <taxon>Rotifera</taxon>
        <taxon>Eurotatoria</taxon>
        <taxon>Bdelloidea</taxon>
        <taxon>Philodinida</taxon>
        <taxon>Philodinidae</taxon>
        <taxon>Rotaria</taxon>
    </lineage>
</organism>
<name>A0A821VHE3_9BILA</name>